<evidence type="ECO:0000256" key="4">
    <source>
        <dbReference type="ARBA" id="ARBA00006277"/>
    </source>
</evidence>
<keyword evidence="10" id="KW-0159">Chromosome partition</keyword>
<evidence type="ECO:0000256" key="1">
    <source>
        <dbReference type="ARBA" id="ARBA00004123"/>
    </source>
</evidence>
<dbReference type="PANTHER" id="PTHR28017">
    <property type="entry name" value="DASH COMPLEX SUBUNIT DAD3"/>
    <property type="match status" value="1"/>
</dbReference>
<comment type="subcellular location">
    <subcellularLocation>
        <location evidence="3">Chromosome</location>
        <location evidence="3">Centromere</location>
        <location evidence="3">Kinetochore</location>
    </subcellularLocation>
    <subcellularLocation>
        <location evidence="2">Cytoplasm</location>
        <location evidence="2">Cytoskeleton</location>
        <location evidence="2">Spindle</location>
    </subcellularLocation>
    <subcellularLocation>
        <location evidence="1">Nucleus</location>
    </subcellularLocation>
</comment>
<dbReference type="Proteomes" id="UP000053664">
    <property type="component" value="Unassembled WGS sequence"/>
</dbReference>
<keyword evidence="12" id="KW-0206">Cytoskeleton</keyword>
<evidence type="ECO:0000256" key="5">
    <source>
        <dbReference type="ARBA" id="ARBA00022454"/>
    </source>
</evidence>
<dbReference type="GO" id="GO:0008608">
    <property type="term" value="P:attachment of spindle microtubules to kinetochore"/>
    <property type="evidence" value="ECO:0007669"/>
    <property type="project" value="InterPro"/>
</dbReference>
<dbReference type="GeneID" id="19316736"/>
<dbReference type="RefSeq" id="XP_007878324.1">
    <property type="nucleotide sequence ID" value="XM_007880133.1"/>
</dbReference>
<dbReference type="GO" id="GO:0051010">
    <property type="term" value="F:microtubule plus-end binding"/>
    <property type="evidence" value="ECO:0007669"/>
    <property type="project" value="TreeGrafter"/>
</dbReference>
<gene>
    <name evidence="18" type="ORF">PFL1_02617</name>
</gene>
<keyword evidence="13" id="KW-0539">Nucleus</keyword>
<evidence type="ECO:0000256" key="12">
    <source>
        <dbReference type="ARBA" id="ARBA00023212"/>
    </source>
</evidence>
<dbReference type="InterPro" id="IPR013965">
    <property type="entry name" value="DASH_Dad3"/>
</dbReference>
<evidence type="ECO:0000256" key="14">
    <source>
        <dbReference type="ARBA" id="ARBA00023306"/>
    </source>
</evidence>
<dbReference type="GO" id="GO:0051301">
    <property type="term" value="P:cell division"/>
    <property type="evidence" value="ECO:0007669"/>
    <property type="project" value="UniProtKB-KW"/>
</dbReference>
<evidence type="ECO:0000256" key="17">
    <source>
        <dbReference type="ARBA" id="ARBA00044305"/>
    </source>
</evidence>
<evidence type="ECO:0000256" key="10">
    <source>
        <dbReference type="ARBA" id="ARBA00022829"/>
    </source>
</evidence>
<evidence type="ECO:0000256" key="2">
    <source>
        <dbReference type="ARBA" id="ARBA00004186"/>
    </source>
</evidence>
<name>A0A061HD28_9BASI</name>
<keyword evidence="7" id="KW-0132">Cell division</keyword>
<evidence type="ECO:0000313" key="18">
    <source>
        <dbReference type="EMBL" id="EPQ29945.1"/>
    </source>
</evidence>
<evidence type="ECO:0000256" key="16">
    <source>
        <dbReference type="ARBA" id="ARBA00044179"/>
    </source>
</evidence>
<dbReference type="HOGENOM" id="CLU_1661559_0_0_1"/>
<dbReference type="EMBL" id="KE361629">
    <property type="protein sequence ID" value="EPQ29945.1"/>
    <property type="molecule type" value="Genomic_DNA"/>
</dbReference>
<keyword evidence="9" id="KW-0498">Mitosis</keyword>
<organism evidence="18 19">
    <name type="scientific">Pseudozyma flocculosa PF-1</name>
    <dbReference type="NCBI Taxonomy" id="1277687"/>
    <lineage>
        <taxon>Eukaryota</taxon>
        <taxon>Fungi</taxon>
        <taxon>Dikarya</taxon>
        <taxon>Basidiomycota</taxon>
        <taxon>Ustilaginomycotina</taxon>
        <taxon>Ustilaginomycetes</taxon>
        <taxon>Ustilaginales</taxon>
        <taxon>Ustilaginaceae</taxon>
        <taxon>Pseudozyma</taxon>
    </lineage>
</organism>
<dbReference type="AlphaFoldDB" id="A0A061HD28"/>
<evidence type="ECO:0000256" key="9">
    <source>
        <dbReference type="ARBA" id="ARBA00022776"/>
    </source>
</evidence>
<evidence type="ECO:0000256" key="6">
    <source>
        <dbReference type="ARBA" id="ARBA00022490"/>
    </source>
</evidence>
<proteinExistence type="inferred from homology"/>
<keyword evidence="14" id="KW-0131">Cell cycle</keyword>
<dbReference type="eggNOG" id="ENOG502SCNH">
    <property type="taxonomic scope" value="Eukaryota"/>
</dbReference>
<evidence type="ECO:0000313" key="19">
    <source>
        <dbReference type="Proteomes" id="UP000053664"/>
    </source>
</evidence>
<evidence type="ECO:0000256" key="11">
    <source>
        <dbReference type="ARBA" id="ARBA00022838"/>
    </source>
</evidence>
<keyword evidence="5" id="KW-0158">Chromosome</keyword>
<dbReference type="Pfam" id="PF08656">
    <property type="entry name" value="DASH_Dad3"/>
    <property type="match status" value="1"/>
</dbReference>
<dbReference type="GO" id="GO:0005874">
    <property type="term" value="C:microtubule"/>
    <property type="evidence" value="ECO:0007669"/>
    <property type="project" value="UniProtKB-KW"/>
</dbReference>
<evidence type="ECO:0000256" key="8">
    <source>
        <dbReference type="ARBA" id="ARBA00022701"/>
    </source>
</evidence>
<sequence>MATMEEVLAKVAAVPGPPTPFVNPYTGNRALSESEQELLGEYARLAGTINRVAALSSHLSSSAAHASLLSQLRVLERKMGLVLTLFKASVWAIVQEQQEVAEAEAMAAAEHDARMQMEGYGQDPALEMGLGLGTGTGAGGPQHHYGDGMAGGDSLFIENADDTITGYRY</sequence>
<keyword evidence="11" id="KW-0995">Kinetochore</keyword>
<evidence type="ECO:0000256" key="13">
    <source>
        <dbReference type="ARBA" id="ARBA00023242"/>
    </source>
</evidence>
<keyword evidence="15" id="KW-0137">Centromere</keyword>
<keyword evidence="8" id="KW-0493">Microtubule</keyword>
<dbReference type="GO" id="GO:0042729">
    <property type="term" value="C:DASH complex"/>
    <property type="evidence" value="ECO:0007669"/>
    <property type="project" value="InterPro"/>
</dbReference>
<protein>
    <recommendedName>
        <fullName evidence="16">DASH complex subunit DAD3</fullName>
    </recommendedName>
    <alternativeName>
        <fullName evidence="17">Outer kinetochore protein DAD3</fullName>
    </alternativeName>
</protein>
<comment type="similarity">
    <text evidence="4">Belongs to the DASH complex DAD3 family.</text>
</comment>
<dbReference type="GO" id="GO:0072686">
    <property type="term" value="C:mitotic spindle"/>
    <property type="evidence" value="ECO:0007669"/>
    <property type="project" value="InterPro"/>
</dbReference>
<evidence type="ECO:0000256" key="3">
    <source>
        <dbReference type="ARBA" id="ARBA00004629"/>
    </source>
</evidence>
<accession>A0A061HD28</accession>
<dbReference type="PANTHER" id="PTHR28017:SF1">
    <property type="entry name" value="DASH COMPLEX SUBUNIT DAD3"/>
    <property type="match status" value="1"/>
</dbReference>
<evidence type="ECO:0000256" key="7">
    <source>
        <dbReference type="ARBA" id="ARBA00022618"/>
    </source>
</evidence>
<keyword evidence="6" id="KW-0963">Cytoplasm</keyword>
<reference evidence="18 19" key="1">
    <citation type="journal article" date="2013" name="Plant Cell">
        <title>The transition from a phytopathogenic smut ancestor to an anamorphic biocontrol agent deciphered by comparative whole-genome analysis.</title>
        <authorList>
            <person name="Lefebvre F."/>
            <person name="Joly D.L."/>
            <person name="Labbe C."/>
            <person name="Teichmann B."/>
            <person name="Linning R."/>
            <person name="Belzile F."/>
            <person name="Bakkeren G."/>
            <person name="Belanger R.R."/>
        </authorList>
    </citation>
    <scope>NUCLEOTIDE SEQUENCE [LARGE SCALE GENOMIC DNA]</scope>
    <source>
        <strain evidence="18 19">PF-1</strain>
    </source>
</reference>
<dbReference type="KEGG" id="pfp:PFL1_02617"/>
<dbReference type="OrthoDB" id="2443965at2759"/>
<evidence type="ECO:0000256" key="15">
    <source>
        <dbReference type="ARBA" id="ARBA00023328"/>
    </source>
</evidence>